<organism evidence="2 3">
    <name type="scientific">Lineolata rhizophorae</name>
    <dbReference type="NCBI Taxonomy" id="578093"/>
    <lineage>
        <taxon>Eukaryota</taxon>
        <taxon>Fungi</taxon>
        <taxon>Dikarya</taxon>
        <taxon>Ascomycota</taxon>
        <taxon>Pezizomycotina</taxon>
        <taxon>Dothideomycetes</taxon>
        <taxon>Dothideomycetes incertae sedis</taxon>
        <taxon>Lineolatales</taxon>
        <taxon>Lineolataceae</taxon>
        <taxon>Lineolata</taxon>
    </lineage>
</organism>
<evidence type="ECO:0000313" key="2">
    <source>
        <dbReference type="EMBL" id="KAF2455540.1"/>
    </source>
</evidence>
<dbReference type="Proteomes" id="UP000799766">
    <property type="component" value="Unassembled WGS sequence"/>
</dbReference>
<evidence type="ECO:0000313" key="3">
    <source>
        <dbReference type="Proteomes" id="UP000799766"/>
    </source>
</evidence>
<sequence length="102" mass="10261">MLAKKRCWCSGVWAWASAGRRGAPATMPTEPLVVAGGSGCCCCRSGWGAPWGGRGTVTAAVVPLVSTLGVAGLATSGTMAGRSDSASVETDQPPAPAERARR</sequence>
<gene>
    <name evidence="2" type="ORF">BDY21DRAFT_349623</name>
</gene>
<keyword evidence="3" id="KW-1185">Reference proteome</keyword>
<name>A0A6A6NUU2_9PEZI</name>
<accession>A0A6A6NUU2</accession>
<protein>
    <submittedName>
        <fullName evidence="2">Uncharacterized protein</fullName>
    </submittedName>
</protein>
<reference evidence="2" key="1">
    <citation type="journal article" date="2020" name="Stud. Mycol.">
        <title>101 Dothideomycetes genomes: a test case for predicting lifestyles and emergence of pathogens.</title>
        <authorList>
            <person name="Haridas S."/>
            <person name="Albert R."/>
            <person name="Binder M."/>
            <person name="Bloem J."/>
            <person name="Labutti K."/>
            <person name="Salamov A."/>
            <person name="Andreopoulos B."/>
            <person name="Baker S."/>
            <person name="Barry K."/>
            <person name="Bills G."/>
            <person name="Bluhm B."/>
            <person name="Cannon C."/>
            <person name="Castanera R."/>
            <person name="Culley D."/>
            <person name="Daum C."/>
            <person name="Ezra D."/>
            <person name="Gonzalez J."/>
            <person name="Henrissat B."/>
            <person name="Kuo A."/>
            <person name="Liang C."/>
            <person name="Lipzen A."/>
            <person name="Lutzoni F."/>
            <person name="Magnuson J."/>
            <person name="Mondo S."/>
            <person name="Nolan M."/>
            <person name="Ohm R."/>
            <person name="Pangilinan J."/>
            <person name="Park H.-J."/>
            <person name="Ramirez L."/>
            <person name="Alfaro M."/>
            <person name="Sun H."/>
            <person name="Tritt A."/>
            <person name="Yoshinaga Y."/>
            <person name="Zwiers L.-H."/>
            <person name="Turgeon B."/>
            <person name="Goodwin S."/>
            <person name="Spatafora J."/>
            <person name="Crous P."/>
            <person name="Grigoriev I."/>
        </authorList>
    </citation>
    <scope>NUCLEOTIDE SEQUENCE</scope>
    <source>
        <strain evidence="2">ATCC 16933</strain>
    </source>
</reference>
<feature type="region of interest" description="Disordered" evidence="1">
    <location>
        <begin position="78"/>
        <end position="102"/>
    </location>
</feature>
<evidence type="ECO:0000256" key="1">
    <source>
        <dbReference type="SAM" id="MobiDB-lite"/>
    </source>
</evidence>
<dbReference type="EMBL" id="MU001686">
    <property type="protein sequence ID" value="KAF2455540.1"/>
    <property type="molecule type" value="Genomic_DNA"/>
</dbReference>
<dbReference type="AlphaFoldDB" id="A0A6A6NUU2"/>
<proteinExistence type="predicted"/>